<accession>A0A8T0W9Q8</accession>
<dbReference type="Proteomes" id="UP000823388">
    <property type="component" value="Chromosome 2K"/>
</dbReference>
<reference evidence="1" key="1">
    <citation type="submission" date="2020-05" db="EMBL/GenBank/DDBJ databases">
        <title>WGS assembly of Panicum virgatum.</title>
        <authorList>
            <person name="Lovell J.T."/>
            <person name="Jenkins J."/>
            <person name="Shu S."/>
            <person name="Juenger T.E."/>
            <person name="Schmutz J."/>
        </authorList>
    </citation>
    <scope>NUCLEOTIDE SEQUENCE</scope>
    <source>
        <strain evidence="1">AP13</strain>
    </source>
</reference>
<organism evidence="1 2">
    <name type="scientific">Panicum virgatum</name>
    <name type="common">Blackwell switchgrass</name>
    <dbReference type="NCBI Taxonomy" id="38727"/>
    <lineage>
        <taxon>Eukaryota</taxon>
        <taxon>Viridiplantae</taxon>
        <taxon>Streptophyta</taxon>
        <taxon>Embryophyta</taxon>
        <taxon>Tracheophyta</taxon>
        <taxon>Spermatophyta</taxon>
        <taxon>Magnoliopsida</taxon>
        <taxon>Liliopsida</taxon>
        <taxon>Poales</taxon>
        <taxon>Poaceae</taxon>
        <taxon>PACMAD clade</taxon>
        <taxon>Panicoideae</taxon>
        <taxon>Panicodae</taxon>
        <taxon>Paniceae</taxon>
        <taxon>Panicinae</taxon>
        <taxon>Panicum</taxon>
        <taxon>Panicum sect. Hiantes</taxon>
    </lineage>
</organism>
<dbReference type="EMBL" id="CM029039">
    <property type="protein sequence ID" value="KAG2644460.1"/>
    <property type="molecule type" value="Genomic_DNA"/>
</dbReference>
<dbReference type="AlphaFoldDB" id="A0A8T0W9Q8"/>
<gene>
    <name evidence="1" type="ORF">PVAP13_2KG203211</name>
</gene>
<comment type="caution">
    <text evidence="1">The sequence shown here is derived from an EMBL/GenBank/DDBJ whole genome shotgun (WGS) entry which is preliminary data.</text>
</comment>
<keyword evidence="2" id="KW-1185">Reference proteome</keyword>
<protein>
    <submittedName>
        <fullName evidence="1">Uncharacterized protein</fullName>
    </submittedName>
</protein>
<proteinExistence type="predicted"/>
<name>A0A8T0W9Q8_PANVG</name>
<evidence type="ECO:0000313" key="1">
    <source>
        <dbReference type="EMBL" id="KAG2644460.1"/>
    </source>
</evidence>
<evidence type="ECO:0000313" key="2">
    <source>
        <dbReference type="Proteomes" id="UP000823388"/>
    </source>
</evidence>
<sequence>MTYKEDNICTNLLGNWTYSEAYMQKYISKFSDIPSHLMNQNNIANPRRMATTFEDFVVCYQYQCSPQKAKS</sequence>